<reference evidence="2 3" key="1">
    <citation type="journal article" date="2013" name="PLoS ONE">
        <title>Lactobacillus paracasei comparative genomics: towards species pan-genome definition and exploitation of diversity.</title>
        <authorList>
            <person name="Smokvina T."/>
            <person name="Wels M."/>
            <person name="Polka J."/>
            <person name="Chervaux C."/>
            <person name="Brisse S."/>
            <person name="Boekhorst J."/>
            <person name="van Hylckama Vlieg J.E."/>
            <person name="Siezen R.J."/>
        </authorList>
    </citation>
    <scope>NUCLEOTIDE SEQUENCE [LARGE SCALE GENOMIC DNA]</scope>
    <source>
        <strain evidence="2 3">Lpp123</strain>
    </source>
</reference>
<evidence type="ECO:0000313" key="2">
    <source>
        <dbReference type="EMBL" id="EPC55489.1"/>
    </source>
</evidence>
<comment type="caution">
    <text evidence="2">The sequence shown here is derived from an EMBL/GenBank/DDBJ whole genome shotgun (WGS) entry which is preliminary data.</text>
</comment>
<accession>A0A829GHK1</accession>
<evidence type="ECO:0000256" key="1">
    <source>
        <dbReference type="SAM" id="Phobius"/>
    </source>
</evidence>
<dbReference type="AlphaFoldDB" id="A0A829GHK1"/>
<dbReference type="EMBL" id="ANJW01000365">
    <property type="protein sequence ID" value="EPC55489.1"/>
    <property type="molecule type" value="Genomic_DNA"/>
</dbReference>
<dbReference type="Proteomes" id="UP000014316">
    <property type="component" value="Unassembled WGS sequence"/>
</dbReference>
<protein>
    <submittedName>
        <fullName evidence="2">Uncharacterized protein</fullName>
    </submittedName>
</protein>
<feature type="transmembrane region" description="Helical" evidence="1">
    <location>
        <begin position="33"/>
        <end position="56"/>
    </location>
</feature>
<keyword evidence="1" id="KW-0812">Transmembrane</keyword>
<organism evidence="2 3">
    <name type="scientific">Lacticaseibacillus paracasei subsp. paracasei Lpp123</name>
    <dbReference type="NCBI Taxonomy" id="1256201"/>
    <lineage>
        <taxon>Bacteria</taxon>
        <taxon>Bacillati</taxon>
        <taxon>Bacillota</taxon>
        <taxon>Bacilli</taxon>
        <taxon>Lactobacillales</taxon>
        <taxon>Lactobacillaceae</taxon>
        <taxon>Lacticaseibacillus</taxon>
    </lineage>
</organism>
<name>A0A829GHK1_LACPA</name>
<feature type="transmembrane region" description="Helical" evidence="1">
    <location>
        <begin position="6"/>
        <end position="21"/>
    </location>
</feature>
<feature type="transmembrane region" description="Helical" evidence="1">
    <location>
        <begin position="62"/>
        <end position="81"/>
    </location>
</feature>
<evidence type="ECO:0000313" key="3">
    <source>
        <dbReference type="Proteomes" id="UP000014316"/>
    </source>
</evidence>
<keyword evidence="1" id="KW-0472">Membrane</keyword>
<proteinExistence type="predicted"/>
<sequence length="84" mass="9492">MLVAVWNLLTIVLILIIIWLTRKQKVTTQAGRYNRTFMIIVAVIQIILIIVGTLIMKDSISLQAASFTCSIVLLISMLLGFKMR</sequence>
<gene>
    <name evidence="2" type="ORF">Lpp123_06320</name>
</gene>
<keyword evidence="1" id="KW-1133">Transmembrane helix</keyword>